<dbReference type="InterPro" id="IPR001849">
    <property type="entry name" value="PH_domain"/>
</dbReference>
<dbReference type="PROSITE" id="PS50001">
    <property type="entry name" value="SH2"/>
    <property type="match status" value="1"/>
</dbReference>
<dbReference type="SUPFAM" id="SSF48065">
    <property type="entry name" value="DBL homology domain (DH-domain)"/>
    <property type="match status" value="1"/>
</dbReference>
<evidence type="ECO:0000256" key="10">
    <source>
        <dbReference type="SAM" id="MobiDB-lite"/>
    </source>
</evidence>
<dbReference type="PROSITE" id="PS00479">
    <property type="entry name" value="ZF_DAG_PE_1"/>
    <property type="match status" value="1"/>
</dbReference>
<dbReference type="SMART" id="SM00033">
    <property type="entry name" value="CH"/>
    <property type="match status" value="1"/>
</dbReference>
<organism evidence="17 18">
    <name type="scientific">Brachionus calyciflorus</name>
    <dbReference type="NCBI Taxonomy" id="104777"/>
    <lineage>
        <taxon>Eukaryota</taxon>
        <taxon>Metazoa</taxon>
        <taxon>Spiralia</taxon>
        <taxon>Gnathifera</taxon>
        <taxon>Rotifera</taxon>
        <taxon>Eurotatoria</taxon>
        <taxon>Monogononta</taxon>
        <taxon>Pseudotrocha</taxon>
        <taxon>Ploima</taxon>
        <taxon>Brachionidae</taxon>
        <taxon>Brachionus</taxon>
    </lineage>
</organism>
<evidence type="ECO:0000313" key="18">
    <source>
        <dbReference type="Proteomes" id="UP000663879"/>
    </source>
</evidence>
<dbReference type="EMBL" id="CAJNOC010000462">
    <property type="protein sequence ID" value="CAF0764371.1"/>
    <property type="molecule type" value="Genomic_DNA"/>
</dbReference>
<evidence type="ECO:0000256" key="3">
    <source>
        <dbReference type="ARBA" id="ARBA00022658"/>
    </source>
</evidence>
<dbReference type="SMART" id="SM00233">
    <property type="entry name" value="PH"/>
    <property type="match status" value="1"/>
</dbReference>
<dbReference type="InterPro" id="IPR046349">
    <property type="entry name" value="C1-like_sf"/>
</dbReference>
<dbReference type="InterPro" id="IPR001452">
    <property type="entry name" value="SH3_domain"/>
</dbReference>
<gene>
    <name evidence="17" type="ORF">OXX778_LOCUS4606</name>
</gene>
<dbReference type="PROSITE" id="PS50021">
    <property type="entry name" value="CH"/>
    <property type="match status" value="1"/>
</dbReference>
<dbReference type="Pfam" id="PF22697">
    <property type="entry name" value="SOS1_NGEF_PH"/>
    <property type="match status" value="1"/>
</dbReference>
<evidence type="ECO:0000256" key="8">
    <source>
        <dbReference type="PROSITE-ProRule" id="PRU00191"/>
    </source>
</evidence>
<evidence type="ECO:0000313" key="17">
    <source>
        <dbReference type="EMBL" id="CAF0764371.1"/>
    </source>
</evidence>
<evidence type="ECO:0000259" key="12">
    <source>
        <dbReference type="PROSITE" id="PS50002"/>
    </source>
</evidence>
<dbReference type="SUPFAM" id="SSF50044">
    <property type="entry name" value="SH3-domain"/>
    <property type="match status" value="2"/>
</dbReference>
<dbReference type="PANTHER" id="PTHR45818:SF3">
    <property type="entry name" value="PROTEIN VAV"/>
    <property type="match status" value="1"/>
</dbReference>
<name>A0A813QAP5_9BILA</name>
<dbReference type="Proteomes" id="UP000663879">
    <property type="component" value="Unassembled WGS sequence"/>
</dbReference>
<evidence type="ECO:0000259" key="13">
    <source>
        <dbReference type="PROSITE" id="PS50003"/>
    </source>
</evidence>
<feature type="domain" description="SH3" evidence="12">
    <location>
        <begin position="918"/>
        <end position="983"/>
    </location>
</feature>
<evidence type="ECO:0000256" key="7">
    <source>
        <dbReference type="ARBA" id="ARBA00022999"/>
    </source>
</evidence>
<evidence type="ECO:0000259" key="15">
    <source>
        <dbReference type="PROSITE" id="PS50021"/>
    </source>
</evidence>
<evidence type="ECO:0000256" key="4">
    <source>
        <dbReference type="ARBA" id="ARBA00022723"/>
    </source>
</evidence>
<dbReference type="Gene3D" id="3.30.505.10">
    <property type="entry name" value="SH2 domain"/>
    <property type="match status" value="1"/>
</dbReference>
<dbReference type="Pfam" id="PF00018">
    <property type="entry name" value="SH3_1"/>
    <property type="match status" value="1"/>
</dbReference>
<dbReference type="SMART" id="SM00109">
    <property type="entry name" value="C1"/>
    <property type="match status" value="1"/>
</dbReference>
<dbReference type="SMART" id="SM00325">
    <property type="entry name" value="RhoGEF"/>
    <property type="match status" value="1"/>
</dbReference>
<evidence type="ECO:0000256" key="6">
    <source>
        <dbReference type="ARBA" id="ARBA00022833"/>
    </source>
</evidence>
<dbReference type="GO" id="GO:0005085">
    <property type="term" value="F:guanyl-nucleotide exchange factor activity"/>
    <property type="evidence" value="ECO:0007669"/>
    <property type="project" value="UniProtKB-KW"/>
</dbReference>
<dbReference type="SUPFAM" id="SSF47576">
    <property type="entry name" value="Calponin-homology domain, CH-domain"/>
    <property type="match status" value="1"/>
</dbReference>
<dbReference type="InterPro" id="IPR036860">
    <property type="entry name" value="SH2_dom_sf"/>
</dbReference>
<feature type="domain" description="DH" evidence="14">
    <location>
        <begin position="240"/>
        <end position="436"/>
    </location>
</feature>
<dbReference type="OrthoDB" id="5340910at2759"/>
<evidence type="ECO:0000256" key="2">
    <source>
        <dbReference type="ARBA" id="ARBA00022553"/>
    </source>
</evidence>
<dbReference type="InterPro" id="IPR036028">
    <property type="entry name" value="SH3-like_dom_sf"/>
</dbReference>
<keyword evidence="2" id="KW-0597">Phosphoprotein</keyword>
<keyword evidence="1 9" id="KW-0728">SH3 domain</keyword>
<feature type="region of interest" description="Disordered" evidence="10">
    <location>
        <begin position="150"/>
        <end position="178"/>
    </location>
</feature>
<dbReference type="Gene3D" id="1.10.418.10">
    <property type="entry name" value="Calponin-like domain"/>
    <property type="match status" value="1"/>
</dbReference>
<dbReference type="InterPro" id="IPR011993">
    <property type="entry name" value="PH-like_dom_sf"/>
</dbReference>
<keyword evidence="5" id="KW-0863">Zinc-finger</keyword>
<dbReference type="Gene3D" id="2.30.29.30">
    <property type="entry name" value="Pleckstrin-homology domain (PH domain)/Phosphotyrosine-binding domain (PTB)"/>
    <property type="match status" value="1"/>
</dbReference>
<feature type="domain" description="SH3" evidence="12">
    <location>
        <begin position="710"/>
        <end position="775"/>
    </location>
</feature>
<dbReference type="SUPFAM" id="SSF57889">
    <property type="entry name" value="Cysteine-rich domain"/>
    <property type="match status" value="1"/>
</dbReference>
<dbReference type="InterPro" id="IPR036872">
    <property type="entry name" value="CH_dom_sf"/>
</dbReference>
<dbReference type="PROSITE" id="PS50002">
    <property type="entry name" value="SH3"/>
    <property type="match status" value="2"/>
</dbReference>
<evidence type="ECO:0000256" key="1">
    <source>
        <dbReference type="ARBA" id="ARBA00022443"/>
    </source>
</evidence>
<accession>A0A813QAP5</accession>
<dbReference type="Gene3D" id="2.30.30.40">
    <property type="entry name" value="SH3 Domains"/>
    <property type="match status" value="2"/>
</dbReference>
<dbReference type="GO" id="GO:0016477">
    <property type="term" value="P:cell migration"/>
    <property type="evidence" value="ECO:0007669"/>
    <property type="project" value="TreeGrafter"/>
</dbReference>
<keyword evidence="6" id="KW-0862">Zinc</keyword>
<feature type="domain" description="Calponin-homology (CH)" evidence="15">
    <location>
        <begin position="10"/>
        <end position="132"/>
    </location>
</feature>
<dbReference type="InterPro" id="IPR035899">
    <property type="entry name" value="DBL_dom_sf"/>
</dbReference>
<keyword evidence="4" id="KW-0479">Metal-binding</keyword>
<evidence type="ECO:0000256" key="9">
    <source>
        <dbReference type="PROSITE-ProRule" id="PRU00192"/>
    </source>
</evidence>
<keyword evidence="7 8" id="KW-0727">SH2 domain</keyword>
<evidence type="ECO:0000259" key="14">
    <source>
        <dbReference type="PROSITE" id="PS50010"/>
    </source>
</evidence>
<dbReference type="Pfam" id="PF00130">
    <property type="entry name" value="C1_1"/>
    <property type="match status" value="1"/>
</dbReference>
<dbReference type="CDD" id="cd00160">
    <property type="entry name" value="RhoGEF"/>
    <property type="match status" value="1"/>
</dbReference>
<dbReference type="SMART" id="SM00252">
    <property type="entry name" value="SH2"/>
    <property type="match status" value="1"/>
</dbReference>
<feature type="domain" description="Phorbol-ester/DAG-type" evidence="16">
    <location>
        <begin position="626"/>
        <end position="677"/>
    </location>
</feature>
<sequence length="987" mass="113489">MSADNRANSTIDWLECAKWLNNLDCLPFVLKHKYMTNQLHLNEFASFLRDGEILCNLLNRIIPGCIDSSQINKKSQMSQLLCLNNIRLFLNVCKSDKYFNMEDSDLFDENMLYDLSDLACVIRTLSSISKNELTIKATNLNGFKLSSDLPNSSTTNTSLKSDSSSRRLSSSSSFESPSQITHDDIYFNIVPTEVEPAAESYYTDESFLLQGLADQQEKSENSVYQIIVTSPAPAQHQPLKRDFVMKEIINTENNFLDGLKILMNDFLIPLGNVLTDQDKEIVFTNMQGLIDLHSNLYNDLYNACKGGQGRTIRICNVFESYKVKLMKEYAKYFSSIDRSRAKCESLMQVSLSSINDHSKHLYITQFRIRLEECSAKSKFGKYKLTDLLNLPYQRVLKYHLLFNELLKQTDVEHSAKEIIRRTKECMCELGTYLNECQRDKENLTKIEQLLKYLVINSHDTTRSSVYSSSFNLNLLKDYGHYIKDDKFRIKDQNERSARTRTFFLFEKALLICKAKGNFYNYKETLLINEFSIEDHSILSQSSSNLTHGIISNIFGNSTLTSNSLNNNLSTSSLNLSSNAHSLHLMTHDHQKSYLLIFKNKEHKKEWKDSLLKAKEKMRPEGQRSHKHFFELTNFDVDLVTCFVCNKYLVGLFYQGYKCSLCSSIAHKECLTKITSTCSSLNALPVQAPLLPLLRQKSQHDVKRSPSLKSNYNLQAEAIYKYDGRPVPPELPALVFNQGDLIQVTDDDDDDWWKGYVISKNKEGFFPRRHVKVIQEQKVIRRISETPSLKLEEYQWYSPVDRYLADAILSRIANDLTETIFMVRCRNEGGYAISIKHKGLIDHIKINIHDIKNFPLTSPIIVSDSDESDSFTHVYCIDQQHNFNSLVALVNYFSVHSLKDNFPQLETSLGIPFRKVLPPYISTGIARHDYNPSMNPNNGGEQIDLKVGRKYFVLNKEANGWWRVYNSEGLIGYVPGSYLNEEKNTIES</sequence>
<proteinExistence type="predicted"/>
<feature type="domain" description="SH2" evidence="11">
    <location>
        <begin position="794"/>
        <end position="912"/>
    </location>
</feature>
<dbReference type="SUPFAM" id="SSF55550">
    <property type="entry name" value="SH2 domain"/>
    <property type="match status" value="1"/>
</dbReference>
<dbReference type="InterPro" id="IPR000219">
    <property type="entry name" value="DH_dom"/>
</dbReference>
<dbReference type="GO" id="GO:0005737">
    <property type="term" value="C:cytoplasm"/>
    <property type="evidence" value="ECO:0007669"/>
    <property type="project" value="TreeGrafter"/>
</dbReference>
<dbReference type="SMART" id="SM00326">
    <property type="entry name" value="SH3"/>
    <property type="match status" value="2"/>
</dbReference>
<dbReference type="PROSITE" id="PS50081">
    <property type="entry name" value="ZF_DAG_PE_2"/>
    <property type="match status" value="1"/>
</dbReference>
<dbReference type="InterPro" id="IPR000980">
    <property type="entry name" value="SH2"/>
</dbReference>
<keyword evidence="18" id="KW-1185">Reference proteome</keyword>
<dbReference type="AlphaFoldDB" id="A0A813QAP5"/>
<protein>
    <submittedName>
        <fullName evidence="17">Uncharacterized protein</fullName>
    </submittedName>
</protein>
<keyword evidence="3" id="KW-0344">Guanine-nucleotide releasing factor</keyword>
<evidence type="ECO:0000259" key="11">
    <source>
        <dbReference type="PROSITE" id="PS50001"/>
    </source>
</evidence>
<dbReference type="Gene3D" id="1.20.900.10">
    <property type="entry name" value="Dbl homology (DH) domain"/>
    <property type="match status" value="1"/>
</dbReference>
<dbReference type="Pfam" id="PF07653">
    <property type="entry name" value="SH3_2"/>
    <property type="match status" value="1"/>
</dbReference>
<dbReference type="InterPro" id="IPR001715">
    <property type="entry name" value="CH_dom"/>
</dbReference>
<dbReference type="Pfam" id="PF00307">
    <property type="entry name" value="CH"/>
    <property type="match status" value="1"/>
</dbReference>
<dbReference type="PROSITE" id="PS50010">
    <property type="entry name" value="DH_2"/>
    <property type="match status" value="1"/>
</dbReference>
<dbReference type="Gene3D" id="3.30.60.20">
    <property type="match status" value="1"/>
</dbReference>
<dbReference type="SUPFAM" id="SSF50729">
    <property type="entry name" value="PH domain-like"/>
    <property type="match status" value="1"/>
</dbReference>
<feature type="domain" description="PH" evidence="13">
    <location>
        <begin position="474"/>
        <end position="615"/>
    </location>
</feature>
<dbReference type="Pfam" id="PF00621">
    <property type="entry name" value="RhoGEF"/>
    <property type="match status" value="1"/>
</dbReference>
<evidence type="ECO:0000256" key="5">
    <source>
        <dbReference type="ARBA" id="ARBA00022771"/>
    </source>
</evidence>
<dbReference type="GO" id="GO:0008270">
    <property type="term" value="F:zinc ion binding"/>
    <property type="evidence" value="ECO:0007669"/>
    <property type="project" value="UniProtKB-KW"/>
</dbReference>
<reference evidence="17" key="1">
    <citation type="submission" date="2021-02" db="EMBL/GenBank/DDBJ databases">
        <authorList>
            <person name="Nowell W R."/>
        </authorList>
    </citation>
    <scope>NUCLEOTIDE SEQUENCE</scope>
    <source>
        <strain evidence="17">Ploen Becks lab</strain>
    </source>
</reference>
<dbReference type="InterPro" id="IPR002219">
    <property type="entry name" value="PKC_DAG/PE"/>
</dbReference>
<dbReference type="InterPro" id="IPR055251">
    <property type="entry name" value="SOS1_NGEF_PH"/>
</dbReference>
<dbReference type="PROSITE" id="PS50003">
    <property type="entry name" value="PH_DOMAIN"/>
    <property type="match status" value="1"/>
</dbReference>
<dbReference type="PANTHER" id="PTHR45818">
    <property type="entry name" value="PROTEIN VAV"/>
    <property type="match status" value="1"/>
</dbReference>
<dbReference type="CDD" id="cd20810">
    <property type="entry name" value="C1_VAV"/>
    <property type="match status" value="1"/>
</dbReference>
<comment type="caution">
    <text evidence="17">The sequence shown here is derived from an EMBL/GenBank/DDBJ whole genome shotgun (WGS) entry which is preliminary data.</text>
</comment>
<evidence type="ECO:0000259" key="16">
    <source>
        <dbReference type="PROSITE" id="PS50081"/>
    </source>
</evidence>